<proteinExistence type="predicted"/>
<dbReference type="EMBL" id="JAVIXS010000003">
    <property type="protein sequence ID" value="MDR4951632.1"/>
    <property type="molecule type" value="Genomic_DNA"/>
</dbReference>
<evidence type="ECO:0000313" key="3">
    <source>
        <dbReference type="Proteomes" id="UP001260959"/>
    </source>
</evidence>
<name>A0ABU1E2F3_9FLAO</name>
<evidence type="ECO:0000313" key="2">
    <source>
        <dbReference type="EMBL" id="MDR4951632.1"/>
    </source>
</evidence>
<dbReference type="Proteomes" id="UP001260959">
    <property type="component" value="Unassembled WGS sequence"/>
</dbReference>
<comment type="caution">
    <text evidence="2">The sequence shown here is derived from an EMBL/GenBank/DDBJ whole genome shotgun (WGS) entry which is preliminary data.</text>
</comment>
<organism evidence="2 3">
    <name type="scientific">Chryseobacterium metallicongregator</name>
    <dbReference type="NCBI Taxonomy" id="3073042"/>
    <lineage>
        <taxon>Bacteria</taxon>
        <taxon>Pseudomonadati</taxon>
        <taxon>Bacteroidota</taxon>
        <taxon>Flavobacteriia</taxon>
        <taxon>Flavobacteriales</taxon>
        <taxon>Weeksellaceae</taxon>
        <taxon>Chryseobacterium group</taxon>
        <taxon>Chryseobacterium</taxon>
    </lineage>
</organism>
<keyword evidence="1" id="KW-1133">Transmembrane helix</keyword>
<evidence type="ECO:0000256" key="1">
    <source>
        <dbReference type="SAM" id="Phobius"/>
    </source>
</evidence>
<accession>A0ABU1E2F3</accession>
<feature type="transmembrane region" description="Helical" evidence="1">
    <location>
        <begin position="28"/>
        <end position="47"/>
    </location>
</feature>
<sequence>MKKIIAATGLVLVLTLYNYPVYDDKKITFAIIFLCFVVLVFSITKLYSPEEKDYDSFEKEINSLHTFDGIFQYTKDGFFFRQNSGTEFIKWDEIISVYSLTIPSPFDKKQSGLEIMTHKKSYEFDQKVTPGIVKLEDQLSTHLPTWELNSPTMKMNNFGLKKTKLYEKKLALKIDDYAGHH</sequence>
<keyword evidence="1" id="KW-0472">Membrane</keyword>
<keyword evidence="1" id="KW-0812">Transmembrane</keyword>
<protein>
    <submittedName>
        <fullName evidence="2">Uncharacterized protein</fullName>
    </submittedName>
</protein>
<reference evidence="2 3" key="1">
    <citation type="submission" date="2023-08" db="EMBL/GenBank/DDBJ databases">
        <authorList>
            <person name="Maltman C."/>
        </authorList>
    </citation>
    <scope>NUCLEOTIDE SEQUENCE [LARGE SCALE GENOMIC DNA]</scope>
    <source>
        <strain evidence="2 3">ES2</strain>
    </source>
</reference>
<gene>
    <name evidence="2" type="ORF">REB14_05495</name>
</gene>
<dbReference type="RefSeq" id="WP_309521703.1">
    <property type="nucleotide sequence ID" value="NZ_JAVIXS010000003.1"/>
</dbReference>
<keyword evidence="3" id="KW-1185">Reference proteome</keyword>